<evidence type="ECO:0000256" key="5">
    <source>
        <dbReference type="SAM" id="MobiDB-lite"/>
    </source>
</evidence>
<reference evidence="7" key="1">
    <citation type="submission" date="2020-06" db="EMBL/GenBank/DDBJ databases">
        <authorList>
            <person name="Ji K."/>
            <person name="Li J."/>
        </authorList>
    </citation>
    <scope>NUCLEOTIDE SEQUENCE</scope>
    <source>
        <strain evidence="7">JKM2019</strain>
        <tissue evidence="7">Whole body</tissue>
    </source>
</reference>
<dbReference type="SMART" id="SM00129">
    <property type="entry name" value="KISc"/>
    <property type="match status" value="1"/>
</dbReference>
<accession>A0A9D4NRR0</accession>
<name>A0A9D4NRR0_DERFA</name>
<evidence type="ECO:0000259" key="6">
    <source>
        <dbReference type="PROSITE" id="PS50067"/>
    </source>
</evidence>
<dbReference type="PRINTS" id="PR00380">
    <property type="entry name" value="KINESINHEAVY"/>
</dbReference>
<dbReference type="PROSITE" id="PS50067">
    <property type="entry name" value="KINESIN_MOTOR_2"/>
    <property type="match status" value="1"/>
</dbReference>
<evidence type="ECO:0000256" key="3">
    <source>
        <dbReference type="PROSITE-ProRule" id="PRU00283"/>
    </source>
</evidence>
<feature type="region of interest" description="Disordered" evidence="5">
    <location>
        <begin position="712"/>
        <end position="884"/>
    </location>
</feature>
<dbReference type="OrthoDB" id="3176171at2759"/>
<dbReference type="GO" id="GO:0005874">
    <property type="term" value="C:microtubule"/>
    <property type="evidence" value="ECO:0007669"/>
    <property type="project" value="UniProtKB-KW"/>
</dbReference>
<dbReference type="SUPFAM" id="SSF52540">
    <property type="entry name" value="P-loop containing nucleoside triphosphate hydrolases"/>
    <property type="match status" value="1"/>
</dbReference>
<feature type="region of interest" description="Disordered" evidence="5">
    <location>
        <begin position="578"/>
        <end position="604"/>
    </location>
</feature>
<dbReference type="Proteomes" id="UP000828236">
    <property type="component" value="Unassembled WGS sequence"/>
</dbReference>
<dbReference type="GO" id="GO:0008017">
    <property type="term" value="F:microtubule binding"/>
    <property type="evidence" value="ECO:0007669"/>
    <property type="project" value="InterPro"/>
</dbReference>
<comment type="caution">
    <text evidence="7">The sequence shown here is derived from an EMBL/GenBank/DDBJ whole genome shotgun (WGS) entry which is preliminary data.</text>
</comment>
<feature type="compositionally biased region" description="Basic residues" evidence="5">
    <location>
        <begin position="865"/>
        <end position="878"/>
    </location>
</feature>
<dbReference type="PROSITE" id="PS00411">
    <property type="entry name" value="KINESIN_MOTOR_1"/>
    <property type="match status" value="1"/>
</dbReference>
<dbReference type="GO" id="GO:0003777">
    <property type="term" value="F:microtubule motor activity"/>
    <property type="evidence" value="ECO:0007669"/>
    <property type="project" value="InterPro"/>
</dbReference>
<evidence type="ECO:0000256" key="4">
    <source>
        <dbReference type="RuleBase" id="RU000394"/>
    </source>
</evidence>
<dbReference type="GO" id="GO:0005524">
    <property type="term" value="F:ATP binding"/>
    <property type="evidence" value="ECO:0007669"/>
    <property type="project" value="UniProtKB-UniRule"/>
</dbReference>
<feature type="domain" description="Kinesin motor" evidence="6">
    <location>
        <begin position="195"/>
        <end position="548"/>
    </location>
</feature>
<feature type="binding site" evidence="3">
    <location>
        <begin position="284"/>
        <end position="291"/>
    </location>
    <ligand>
        <name>ATP</name>
        <dbReference type="ChEBI" id="CHEBI:30616"/>
    </ligand>
</feature>
<organism evidence="7">
    <name type="scientific">Dermatophagoides farinae</name>
    <name type="common">American house dust mite</name>
    <dbReference type="NCBI Taxonomy" id="6954"/>
    <lineage>
        <taxon>Eukaryota</taxon>
        <taxon>Metazoa</taxon>
        <taxon>Ecdysozoa</taxon>
        <taxon>Arthropoda</taxon>
        <taxon>Chelicerata</taxon>
        <taxon>Arachnida</taxon>
        <taxon>Acari</taxon>
        <taxon>Acariformes</taxon>
        <taxon>Sarcoptiformes</taxon>
        <taxon>Astigmata</taxon>
        <taxon>Psoroptidia</taxon>
        <taxon>Analgoidea</taxon>
        <taxon>Pyroglyphidae</taxon>
        <taxon>Dermatophagoidinae</taxon>
        <taxon>Dermatophagoides</taxon>
    </lineage>
</organism>
<feature type="compositionally biased region" description="Polar residues" evidence="5">
    <location>
        <begin position="768"/>
        <end position="791"/>
    </location>
</feature>
<feature type="compositionally biased region" description="Polar residues" evidence="5">
    <location>
        <begin position="77"/>
        <end position="94"/>
    </location>
</feature>
<comment type="similarity">
    <text evidence="3 4">Belongs to the TRAFAC class myosin-kinesin ATPase superfamily. Kinesin family.</text>
</comment>
<feature type="compositionally biased region" description="Low complexity" evidence="5">
    <location>
        <begin position="45"/>
        <end position="54"/>
    </location>
</feature>
<feature type="compositionally biased region" description="Basic and acidic residues" evidence="5">
    <location>
        <begin position="792"/>
        <end position="838"/>
    </location>
</feature>
<dbReference type="Pfam" id="PF00225">
    <property type="entry name" value="Kinesin"/>
    <property type="match status" value="1"/>
</dbReference>
<dbReference type="InterPro" id="IPR027417">
    <property type="entry name" value="P-loop_NTPase"/>
</dbReference>
<evidence type="ECO:0000256" key="2">
    <source>
        <dbReference type="ARBA" id="ARBA00022840"/>
    </source>
</evidence>
<feature type="region of interest" description="Disordered" evidence="5">
    <location>
        <begin position="29"/>
        <end position="129"/>
    </location>
</feature>
<dbReference type="InterPro" id="IPR036961">
    <property type="entry name" value="Kinesin_motor_dom_sf"/>
</dbReference>
<proteinExistence type="inferred from homology"/>
<keyword evidence="2 3" id="KW-0067">ATP-binding</keyword>
<dbReference type="PANTHER" id="PTHR47117">
    <property type="entry name" value="STAR-RELATED LIPID TRANSFER PROTEIN 9"/>
    <property type="match status" value="1"/>
</dbReference>
<keyword evidence="3 4" id="KW-0505">Motor protein</keyword>
<keyword evidence="4" id="KW-0493">Microtubule</keyword>
<dbReference type="EMBL" id="SDOV01000009">
    <property type="protein sequence ID" value="KAH7636994.1"/>
    <property type="molecule type" value="Genomic_DNA"/>
</dbReference>
<gene>
    <name evidence="7" type="ORF">HUG17_7200</name>
</gene>
<reference evidence="7" key="2">
    <citation type="journal article" date="2021" name="World Allergy Organ. J.">
        <title>Chromosome-level assembly of Dermatophagoides farinae genome and transcriptome reveals two novel allergens Der f 37 and Der f 39.</title>
        <authorList>
            <person name="Chen J."/>
            <person name="Cai Z."/>
            <person name="Fan D."/>
            <person name="Hu J."/>
            <person name="Hou Y."/>
            <person name="He Y."/>
            <person name="Zhang Z."/>
            <person name="Zhao Z."/>
            <person name="Gao P."/>
            <person name="Hu W."/>
            <person name="Sun J."/>
            <person name="Li J."/>
            <person name="Ji K."/>
        </authorList>
    </citation>
    <scope>NUCLEOTIDE SEQUENCE</scope>
    <source>
        <strain evidence="7">JKM2019</strain>
    </source>
</reference>
<dbReference type="GO" id="GO:0007018">
    <property type="term" value="P:microtubule-based movement"/>
    <property type="evidence" value="ECO:0007669"/>
    <property type="project" value="InterPro"/>
</dbReference>
<dbReference type="InterPro" id="IPR001752">
    <property type="entry name" value="Kinesin_motor_dom"/>
</dbReference>
<sequence length="884" mass="99543">MSNLSDSGMRVFGGIKNGLELPKINVNKQQESNNGKEVNLNLKHSNTNSTTSGGVSMKNSKPLKNSAKCTPKKSGFTMKNSDNPDNTHSQTKRNGLNFELSLTPKGKENKINGANNGEDWSQKTKSISQKQKNGANIAFNLNLAVNMDDDAIKSDSHNIATNSIKKIETNNNNPTMLSDSGILDITPNKIDQPSSIKVAVRMRPLADNEKTGSQKDGKITDVLMKDKKVMIPSKKDLFEFDYCFDSSNRDLFNYASQEIVFRKMGQPLLDYAHQGFNVCLFAYGQSGSGKTYTMLGTEENPGITPRFLNDLFKRITTTKKDIEYIVNVSFLEIYNEKINDLLSDEFEMLGKNLRVREHPQTGTYVEDLTVFTVESYENAMELLKNGLDRRSTATTNLNEKSSRSHSIFSIILVQNRRFDRHNDDDDSSDDNPRTTETSCISKINLVDLAGSERVGNLNSDRFREGTMINKSLLTLGKVISQLADNSSSRQNSTHHAHVPYRDSVLTYLLRDSLGGNSRTSMIATISPAKIHLEETISTLRYASIAQKIINIVHVNEDPKMKIINTLLKQISFLRKEVDRTRDSSPNDSYMDNNQCDSNNGTNGNDQAQNEDCNCDHGNKKLLDLKIRFKTMTKNEEEIHKETKYKNQNLLKDYSNLNKLKFEHNIDNLRSLIKTVKKEDHLKGLKTIAEFESSNKEIITEKKTTTITTELQSITKKHNKKDQKKDDQSNSSKIETEVKVDHSHSGNETGELIDEDKKQQQGDNDTFHSCDQSSENELLQLATEDSTASQDFKTLDDDSIQKDEDFEKSSSSVKKDDQIINDDVKGDINNEKTGKEKAKNSTSNLKDAKNKDSGSDADDDWQNDKKGKKGKKNKQKGAKRSSIEW</sequence>
<evidence type="ECO:0000256" key="1">
    <source>
        <dbReference type="ARBA" id="ARBA00022741"/>
    </source>
</evidence>
<feature type="compositionally biased region" description="Basic and acidic residues" evidence="5">
    <location>
        <begin position="754"/>
        <end position="767"/>
    </location>
</feature>
<feature type="compositionally biased region" description="Polar residues" evidence="5">
    <location>
        <begin position="585"/>
        <end position="604"/>
    </location>
</feature>
<protein>
    <recommendedName>
        <fullName evidence="4">Kinesin-like protein</fullName>
    </recommendedName>
</protein>
<evidence type="ECO:0000313" key="7">
    <source>
        <dbReference type="EMBL" id="KAH7636994.1"/>
    </source>
</evidence>
<dbReference type="AlphaFoldDB" id="A0A9D4NRR0"/>
<keyword evidence="1 3" id="KW-0547">Nucleotide-binding</keyword>
<dbReference type="Gene3D" id="3.40.850.10">
    <property type="entry name" value="Kinesin motor domain"/>
    <property type="match status" value="1"/>
</dbReference>
<feature type="compositionally biased region" description="Basic and acidic residues" evidence="5">
    <location>
        <begin position="722"/>
        <end position="744"/>
    </location>
</feature>
<dbReference type="InterPro" id="IPR019821">
    <property type="entry name" value="Kinesin_motor_CS"/>
</dbReference>